<accession>A0A2S3HER6</accession>
<dbReference type="Gramene" id="PAN21420">
    <property type="protein sequence ID" value="PAN21420"/>
    <property type="gene ID" value="PAHAL_3G465400"/>
</dbReference>
<evidence type="ECO:0000313" key="2">
    <source>
        <dbReference type="EMBL" id="PAN21420.2"/>
    </source>
</evidence>
<dbReference type="Proteomes" id="UP000243499">
    <property type="component" value="Chromosome 3"/>
</dbReference>
<feature type="compositionally biased region" description="Basic and acidic residues" evidence="1">
    <location>
        <begin position="74"/>
        <end position="83"/>
    </location>
</feature>
<feature type="region of interest" description="Disordered" evidence="1">
    <location>
        <begin position="54"/>
        <end position="113"/>
    </location>
</feature>
<evidence type="ECO:0000256" key="1">
    <source>
        <dbReference type="SAM" id="MobiDB-lite"/>
    </source>
</evidence>
<name>A0A2S3HER6_9POAL</name>
<protein>
    <submittedName>
        <fullName evidence="2">Uncharacterized protein</fullName>
    </submittedName>
</protein>
<gene>
    <name evidence="2" type="ORF">PAHAL_3G465400</name>
</gene>
<proteinExistence type="predicted"/>
<feature type="compositionally biased region" description="Low complexity" evidence="1">
    <location>
        <begin position="91"/>
        <end position="106"/>
    </location>
</feature>
<reference evidence="2" key="1">
    <citation type="submission" date="2018-04" db="EMBL/GenBank/DDBJ databases">
        <title>WGS assembly of Panicum hallii.</title>
        <authorList>
            <person name="Lovell J."/>
            <person name="Jenkins J."/>
            <person name="Lowry D."/>
            <person name="Mamidi S."/>
            <person name="Sreedasyam A."/>
            <person name="Weng X."/>
            <person name="Barry K."/>
            <person name="Bonette J."/>
            <person name="Campitelli B."/>
            <person name="Daum C."/>
            <person name="Gordon S."/>
            <person name="Gould B."/>
            <person name="Lipzen A."/>
            <person name="Macqueen A."/>
            <person name="Palacio-Mejia J."/>
            <person name="Plott C."/>
            <person name="Shakirov E."/>
            <person name="Shu S."/>
            <person name="Yoshinaga Y."/>
            <person name="Zane M."/>
            <person name="Rokhsar D."/>
            <person name="Grimwood J."/>
            <person name="Schmutz J."/>
            <person name="Juenger T."/>
        </authorList>
    </citation>
    <scope>NUCLEOTIDE SEQUENCE [LARGE SCALE GENOMIC DNA]</scope>
    <source>
        <strain evidence="2">FIL2</strain>
    </source>
</reference>
<organism evidence="2">
    <name type="scientific">Panicum hallii</name>
    <dbReference type="NCBI Taxonomy" id="206008"/>
    <lineage>
        <taxon>Eukaryota</taxon>
        <taxon>Viridiplantae</taxon>
        <taxon>Streptophyta</taxon>
        <taxon>Embryophyta</taxon>
        <taxon>Tracheophyta</taxon>
        <taxon>Spermatophyta</taxon>
        <taxon>Magnoliopsida</taxon>
        <taxon>Liliopsida</taxon>
        <taxon>Poales</taxon>
        <taxon>Poaceae</taxon>
        <taxon>PACMAD clade</taxon>
        <taxon>Panicoideae</taxon>
        <taxon>Panicodae</taxon>
        <taxon>Paniceae</taxon>
        <taxon>Panicinae</taxon>
        <taxon>Panicum</taxon>
        <taxon>Panicum sect. Panicum</taxon>
    </lineage>
</organism>
<dbReference type="EMBL" id="CM008048">
    <property type="protein sequence ID" value="PAN21420.2"/>
    <property type="molecule type" value="Genomic_DNA"/>
</dbReference>
<dbReference type="AlphaFoldDB" id="A0A2S3HER6"/>
<sequence length="141" mass="14995">MMHPSTGAPSVSALAHRELLFSSGRRTAQVNRGFWWVGVQRGTRWAHGTLDGHWVEEDRARSSTAAVAAPMMSRADRGRRREAGGGGGGTPARPGRPQAAGGRPPAKQQAEAAREIKGFFVVGRLGAEAGRAFQRQDAKPG</sequence>